<dbReference type="InterPro" id="IPR041469">
    <property type="entry name" value="Subtilisin-like_FN3"/>
</dbReference>
<evidence type="ECO:0000256" key="11">
    <source>
        <dbReference type="PROSITE-ProRule" id="PRU01240"/>
    </source>
</evidence>
<dbReference type="PROSITE" id="PS00138">
    <property type="entry name" value="SUBTILASE_SER"/>
    <property type="match status" value="1"/>
</dbReference>
<dbReference type="Gene3D" id="3.30.70.80">
    <property type="entry name" value="Peptidase S8 propeptide/proteinase inhibitor I9"/>
    <property type="match status" value="1"/>
</dbReference>
<keyword evidence="7 11" id="KW-0720">Serine protease</keyword>
<dbReference type="InterPro" id="IPR010259">
    <property type="entry name" value="S8pro/Inhibitor_I9"/>
</dbReference>
<dbReference type="PANTHER" id="PTHR10795">
    <property type="entry name" value="PROPROTEIN CONVERTASE SUBTILISIN/KEXIN"/>
    <property type="match status" value="1"/>
</dbReference>
<dbReference type="Gene3D" id="3.50.30.30">
    <property type="match status" value="1"/>
</dbReference>
<evidence type="ECO:0000313" key="17">
    <source>
        <dbReference type="EMBL" id="KAK6916717.1"/>
    </source>
</evidence>
<accession>A0AAN8UTX7</accession>
<dbReference type="Pfam" id="PF05922">
    <property type="entry name" value="Inhibitor_I9"/>
    <property type="match status" value="1"/>
</dbReference>
<evidence type="ECO:0000256" key="2">
    <source>
        <dbReference type="ARBA" id="ARBA00011073"/>
    </source>
</evidence>
<feature type="domain" description="Inhibitor I9" evidence="15">
    <location>
        <begin position="44"/>
        <end position="106"/>
    </location>
</feature>
<name>A0AAN8UTX7_9MAGN</name>
<feature type="active site" description="Charge relay system" evidence="10 11">
    <location>
        <position position="547"/>
    </location>
</feature>
<reference evidence="17 18" key="1">
    <citation type="submission" date="2023-12" db="EMBL/GenBank/DDBJ databases">
        <title>A high-quality genome assembly for Dillenia turbinata (Dilleniales).</title>
        <authorList>
            <person name="Chanderbali A."/>
        </authorList>
    </citation>
    <scope>NUCLEOTIDE SEQUENCE [LARGE SCALE GENOMIC DNA]</scope>
    <source>
        <strain evidence="17">LSX21</strain>
        <tissue evidence="17">Leaf</tissue>
    </source>
</reference>
<gene>
    <name evidence="17" type="ORF">RJ641_019578</name>
</gene>
<dbReference type="GO" id="GO:0006508">
    <property type="term" value="P:proteolysis"/>
    <property type="evidence" value="ECO:0007669"/>
    <property type="project" value="UniProtKB-KW"/>
</dbReference>
<dbReference type="InterPro" id="IPR045051">
    <property type="entry name" value="SBT"/>
</dbReference>
<evidence type="ECO:0000256" key="9">
    <source>
        <dbReference type="ARBA" id="ARBA00023180"/>
    </source>
</evidence>
<dbReference type="EMBL" id="JBAMMX010000024">
    <property type="protein sequence ID" value="KAK6916717.1"/>
    <property type="molecule type" value="Genomic_DNA"/>
</dbReference>
<dbReference type="SUPFAM" id="SSF52743">
    <property type="entry name" value="Subtilisin-like"/>
    <property type="match status" value="1"/>
</dbReference>
<evidence type="ECO:0000259" key="13">
    <source>
        <dbReference type="Pfam" id="PF00082"/>
    </source>
</evidence>
<dbReference type="InterPro" id="IPR036852">
    <property type="entry name" value="Peptidase_S8/S53_dom_sf"/>
</dbReference>
<feature type="signal peptide" evidence="12">
    <location>
        <begin position="1"/>
        <end position="25"/>
    </location>
</feature>
<evidence type="ECO:0000256" key="3">
    <source>
        <dbReference type="ARBA" id="ARBA00022525"/>
    </source>
</evidence>
<evidence type="ECO:0000256" key="6">
    <source>
        <dbReference type="ARBA" id="ARBA00022801"/>
    </source>
</evidence>
<dbReference type="InterPro" id="IPR003137">
    <property type="entry name" value="PA_domain"/>
</dbReference>
<keyword evidence="9" id="KW-0325">Glycoprotein</keyword>
<dbReference type="FunFam" id="3.40.50.200:FF:000006">
    <property type="entry name" value="Subtilisin-like protease SBT1.5"/>
    <property type="match status" value="1"/>
</dbReference>
<sequence>MSSPSPPNKLLFLSLLSLLFSQTLAEPTQDPTKTFIFRVDRFSKPSIFPTHYHWYTSEFTSSSSILHLYDTVFHGFSARLTQTEAEYLSKHPSVLAVFEDRKRQLHTTRSPQFLGLRNQQGLWSETDYGSDIIIGVFDTGIWPERRSFSDLNLGPIPSKWKGICETGKGFDASNCNRKLIGARFFSKGHESGAAGVGGINETVEFLSPRDADGHGTHTASTAAGRYAFQANMSGYAAGIAKGVAPKARIAAYKVCWKNSGCYDSDILAAFDTAVSDGVDVISISIGGGDGISTPYYLDPIAIGSYGAVAKGVFISSSAGNDGPNEMSVTNVAPWLTTVGAGTIDRNFPADVVLNDGRKLSGVSLYAGENLKGKMYPLVYPGKSGVLSASLCMENSLDPEMVKGKIVICDRGSSPRVAKGLVVKKAGGVGMILANGASNGEGLVGDAHLLPACAVGASEGDALKAFIASNAAATATIDFRGTIVGVKPAPIVASFSGRGPNGLNPEVLKPDLIAPGVNILAAWTDAVGPTGLDLDTRKTEFSILSGTSMACPHVSGAAALLKSAHPDWSPAAIRSAMMTTAAILDNKMQLMTDESTGKSSTAYDYGSGNLNLDLAMDPGLVYDLNANDYINFLCAIGYNARTIQVITHNPVTCPIKKPLVENLNYPSMSAVFSSTSTGVWTKTFIRTVTNVGPLNAVYRAKIESPKGANINVKPGKLVFSEKVRKMSFVVSVTADTRNLVLDESGAAFGSLSWMDGKHVVRSPIVITQLDIL</sequence>
<organism evidence="17 18">
    <name type="scientific">Dillenia turbinata</name>
    <dbReference type="NCBI Taxonomy" id="194707"/>
    <lineage>
        <taxon>Eukaryota</taxon>
        <taxon>Viridiplantae</taxon>
        <taxon>Streptophyta</taxon>
        <taxon>Embryophyta</taxon>
        <taxon>Tracheophyta</taxon>
        <taxon>Spermatophyta</taxon>
        <taxon>Magnoliopsida</taxon>
        <taxon>eudicotyledons</taxon>
        <taxon>Gunneridae</taxon>
        <taxon>Pentapetalae</taxon>
        <taxon>Dilleniales</taxon>
        <taxon>Dilleniaceae</taxon>
        <taxon>Dillenia</taxon>
    </lineage>
</organism>
<keyword evidence="8" id="KW-0865">Zymogen</keyword>
<dbReference type="Pfam" id="PF17766">
    <property type="entry name" value="fn3_6"/>
    <property type="match status" value="1"/>
</dbReference>
<dbReference type="PROSITE" id="PS51892">
    <property type="entry name" value="SUBTILASE"/>
    <property type="match status" value="1"/>
</dbReference>
<feature type="active site" description="Charge relay system" evidence="10 11">
    <location>
        <position position="138"/>
    </location>
</feature>
<dbReference type="FunFam" id="2.60.40.2310:FF:000001">
    <property type="entry name" value="Subtilisin-like protease SBT1.5"/>
    <property type="match status" value="1"/>
</dbReference>
<keyword evidence="4 11" id="KW-0645">Protease</keyword>
<evidence type="ECO:0000256" key="12">
    <source>
        <dbReference type="SAM" id="SignalP"/>
    </source>
</evidence>
<comment type="caution">
    <text evidence="17">The sequence shown here is derived from an EMBL/GenBank/DDBJ whole genome shotgun (WGS) entry which is preliminary data.</text>
</comment>
<dbReference type="InterPro" id="IPR046450">
    <property type="entry name" value="PA_dom_sf"/>
</dbReference>
<evidence type="ECO:0000256" key="4">
    <source>
        <dbReference type="ARBA" id="ARBA00022670"/>
    </source>
</evidence>
<proteinExistence type="inferred from homology"/>
<evidence type="ECO:0000256" key="10">
    <source>
        <dbReference type="PIRSR" id="PIRSR615500-1"/>
    </source>
</evidence>
<dbReference type="InterPro" id="IPR000209">
    <property type="entry name" value="Peptidase_S8/S53_dom"/>
</dbReference>
<feature type="active site" description="Charge relay system" evidence="10 11">
    <location>
        <position position="214"/>
    </location>
</feature>
<feature type="chain" id="PRO_5042904261" evidence="12">
    <location>
        <begin position="26"/>
        <end position="771"/>
    </location>
</feature>
<evidence type="ECO:0000256" key="1">
    <source>
        <dbReference type="ARBA" id="ARBA00004613"/>
    </source>
</evidence>
<dbReference type="FunFam" id="3.30.70.80:FF:000003">
    <property type="entry name" value="Subtilisin-like protease SBT1.9"/>
    <property type="match status" value="1"/>
</dbReference>
<dbReference type="Gene3D" id="3.40.50.200">
    <property type="entry name" value="Peptidase S8/S53 domain"/>
    <property type="match status" value="1"/>
</dbReference>
<evidence type="ECO:0000259" key="15">
    <source>
        <dbReference type="Pfam" id="PF05922"/>
    </source>
</evidence>
<dbReference type="CDD" id="cd04852">
    <property type="entry name" value="Peptidases_S8_3"/>
    <property type="match status" value="1"/>
</dbReference>
<dbReference type="FunFam" id="3.50.30.30:FF:000005">
    <property type="entry name" value="subtilisin-like protease SBT1.5"/>
    <property type="match status" value="1"/>
</dbReference>
<evidence type="ECO:0000256" key="8">
    <source>
        <dbReference type="ARBA" id="ARBA00023145"/>
    </source>
</evidence>
<dbReference type="InterPro" id="IPR015500">
    <property type="entry name" value="Peptidase_S8_subtilisin-rel"/>
</dbReference>
<evidence type="ECO:0000259" key="16">
    <source>
        <dbReference type="Pfam" id="PF17766"/>
    </source>
</evidence>
<evidence type="ECO:0000259" key="14">
    <source>
        <dbReference type="Pfam" id="PF02225"/>
    </source>
</evidence>
<dbReference type="Pfam" id="PF00082">
    <property type="entry name" value="Peptidase_S8"/>
    <property type="match status" value="1"/>
</dbReference>
<dbReference type="InterPro" id="IPR034197">
    <property type="entry name" value="Peptidases_S8_3"/>
</dbReference>
<feature type="domain" description="Subtilisin-like protease fibronectin type-III" evidence="16">
    <location>
        <begin position="661"/>
        <end position="765"/>
    </location>
</feature>
<dbReference type="PRINTS" id="PR00723">
    <property type="entry name" value="SUBTILISIN"/>
</dbReference>
<protein>
    <submittedName>
        <fullName evidence="17">PA domain</fullName>
    </submittedName>
</protein>
<evidence type="ECO:0000256" key="7">
    <source>
        <dbReference type="ARBA" id="ARBA00022825"/>
    </source>
</evidence>
<keyword evidence="6 11" id="KW-0378">Hydrolase</keyword>
<dbReference type="GO" id="GO:0004252">
    <property type="term" value="F:serine-type endopeptidase activity"/>
    <property type="evidence" value="ECO:0007669"/>
    <property type="project" value="UniProtKB-UniRule"/>
</dbReference>
<dbReference type="Gene3D" id="2.60.40.2310">
    <property type="match status" value="1"/>
</dbReference>
<dbReference type="Proteomes" id="UP001370490">
    <property type="component" value="Unassembled WGS sequence"/>
</dbReference>
<comment type="subcellular location">
    <subcellularLocation>
        <location evidence="1">Secreted</location>
    </subcellularLocation>
</comment>
<keyword evidence="3" id="KW-0964">Secreted</keyword>
<dbReference type="Pfam" id="PF02225">
    <property type="entry name" value="PA"/>
    <property type="match status" value="1"/>
</dbReference>
<dbReference type="GO" id="GO:0005576">
    <property type="term" value="C:extracellular region"/>
    <property type="evidence" value="ECO:0007669"/>
    <property type="project" value="UniProtKB-SubCell"/>
</dbReference>
<comment type="similarity">
    <text evidence="2 11">Belongs to the peptidase S8 family.</text>
</comment>
<dbReference type="AlphaFoldDB" id="A0AAN8UTX7"/>
<feature type="domain" description="PA" evidence="14">
    <location>
        <begin position="375"/>
        <end position="462"/>
    </location>
</feature>
<dbReference type="SUPFAM" id="SSF52025">
    <property type="entry name" value="PA domain"/>
    <property type="match status" value="1"/>
</dbReference>
<dbReference type="GO" id="GO:0048731">
    <property type="term" value="P:system development"/>
    <property type="evidence" value="ECO:0007669"/>
    <property type="project" value="UniProtKB-ARBA"/>
</dbReference>
<dbReference type="InterPro" id="IPR023828">
    <property type="entry name" value="Peptidase_S8_Ser-AS"/>
</dbReference>
<keyword evidence="18" id="KW-1185">Reference proteome</keyword>
<feature type="domain" description="Peptidase S8/S53" evidence="13">
    <location>
        <begin position="129"/>
        <end position="593"/>
    </location>
</feature>
<keyword evidence="5 12" id="KW-0732">Signal</keyword>
<evidence type="ECO:0000313" key="18">
    <source>
        <dbReference type="Proteomes" id="UP001370490"/>
    </source>
</evidence>
<evidence type="ECO:0000256" key="5">
    <source>
        <dbReference type="ARBA" id="ARBA00022729"/>
    </source>
</evidence>
<dbReference type="CDD" id="cd02120">
    <property type="entry name" value="PA_subtilisin_like"/>
    <property type="match status" value="1"/>
</dbReference>
<dbReference type="InterPro" id="IPR037045">
    <property type="entry name" value="S8pro/Inhibitor_I9_sf"/>
</dbReference>